<dbReference type="Pfam" id="PF07996">
    <property type="entry name" value="T4SS"/>
    <property type="match status" value="1"/>
</dbReference>
<protein>
    <submittedName>
        <fullName evidence="3">Type IV secretion system protein</fullName>
    </submittedName>
</protein>
<keyword evidence="4" id="KW-1185">Reference proteome</keyword>
<keyword evidence="1" id="KW-0175">Coiled coil</keyword>
<evidence type="ECO:0000256" key="1">
    <source>
        <dbReference type="SAM" id="Coils"/>
    </source>
</evidence>
<reference evidence="3 4" key="1">
    <citation type="submission" date="2024-08" db="EMBL/GenBank/DDBJ databases">
        <title>Draft Genome Sequence of Legionella lytica strain DSB2004, Isolated From a Fire Sprinkler System.</title>
        <authorList>
            <person name="Everhart A.D."/>
            <person name="Kidane D.T."/>
            <person name="Farone A.L."/>
            <person name="Farone M.B."/>
        </authorList>
    </citation>
    <scope>NUCLEOTIDE SEQUENCE [LARGE SCALE GENOMIC DNA]</scope>
    <source>
        <strain evidence="3 4">DSB2004</strain>
    </source>
</reference>
<accession>A0ABW8DBL0</accession>
<evidence type="ECO:0000256" key="2">
    <source>
        <dbReference type="SAM" id="SignalP"/>
    </source>
</evidence>
<comment type="caution">
    <text evidence="3">The sequence shown here is derived from an EMBL/GenBank/DDBJ whole genome shotgun (WGS) entry which is preliminary data.</text>
</comment>
<dbReference type="RefSeq" id="WP_400188895.1">
    <property type="nucleotide sequence ID" value="NZ_JBGORX010000013.1"/>
</dbReference>
<dbReference type="EMBL" id="JBGORX010000013">
    <property type="protein sequence ID" value="MFJ1270108.1"/>
    <property type="molecule type" value="Genomic_DNA"/>
</dbReference>
<organism evidence="3 4">
    <name type="scientific">Legionella lytica</name>
    <dbReference type="NCBI Taxonomy" id="96232"/>
    <lineage>
        <taxon>Bacteria</taxon>
        <taxon>Pseudomonadati</taxon>
        <taxon>Pseudomonadota</taxon>
        <taxon>Gammaproteobacteria</taxon>
        <taxon>Legionellales</taxon>
        <taxon>Legionellaceae</taxon>
        <taxon>Legionella</taxon>
    </lineage>
</organism>
<dbReference type="Gene3D" id="1.20.58.430">
    <property type="entry name" value="Type IV secretion system, VirB5-domain"/>
    <property type="match status" value="1"/>
</dbReference>
<proteinExistence type="predicted"/>
<dbReference type="SUPFAM" id="SSF101082">
    <property type="entry name" value="Typo IV secretion system protein TraC"/>
    <property type="match status" value="1"/>
</dbReference>
<name>A0ABW8DBL0_9GAMM</name>
<feature type="coiled-coil region" evidence="1">
    <location>
        <begin position="35"/>
        <end position="62"/>
    </location>
</feature>
<sequence>MNPILTKTTCSFALLFSLISVSHADLLGVEDAALLANAIKQLDELRRQYNVLQDTYDTAKSQADTLKSLKEYNSGSYGYGAFDNGLDALKSWQNPTDNWKEALEKISGGNPERYAELVKSYEASHPMLNDVDYAKGTTSNQLTQYKYSKKVNKAVSVETTKTFNEINTRLKNINKLALKIDETPNTKSAMDLNSRITAELAYINVMNLKLQTLLTQQLAQNSANDLAEEGELVRFNTSSH</sequence>
<feature type="chain" id="PRO_5047071056" evidence="2">
    <location>
        <begin position="25"/>
        <end position="240"/>
    </location>
</feature>
<evidence type="ECO:0000313" key="4">
    <source>
        <dbReference type="Proteomes" id="UP001615550"/>
    </source>
</evidence>
<evidence type="ECO:0000313" key="3">
    <source>
        <dbReference type="EMBL" id="MFJ1270108.1"/>
    </source>
</evidence>
<gene>
    <name evidence="3" type="ORF">ACD661_16240</name>
</gene>
<feature type="signal peptide" evidence="2">
    <location>
        <begin position="1"/>
        <end position="24"/>
    </location>
</feature>
<dbReference type="InterPro" id="IPR023220">
    <property type="entry name" value="T4SS_VirB5-domain"/>
</dbReference>
<dbReference type="Proteomes" id="UP001615550">
    <property type="component" value="Unassembled WGS sequence"/>
</dbReference>
<dbReference type="InterPro" id="IPR014158">
    <property type="entry name" value="T4SS_VirB5"/>
</dbReference>
<keyword evidence="2" id="KW-0732">Signal</keyword>